<feature type="non-terminal residue" evidence="2">
    <location>
        <position position="1"/>
    </location>
</feature>
<proteinExistence type="predicted"/>
<comment type="caution">
    <text evidence="2">The sequence shown here is derived from an EMBL/GenBank/DDBJ whole genome shotgun (WGS) entry which is preliminary data.</text>
</comment>
<feature type="compositionally biased region" description="Polar residues" evidence="1">
    <location>
        <begin position="129"/>
        <end position="150"/>
    </location>
</feature>
<organism evidence="2 3">
    <name type="scientific">Batillaria attramentaria</name>
    <dbReference type="NCBI Taxonomy" id="370345"/>
    <lineage>
        <taxon>Eukaryota</taxon>
        <taxon>Metazoa</taxon>
        <taxon>Spiralia</taxon>
        <taxon>Lophotrochozoa</taxon>
        <taxon>Mollusca</taxon>
        <taxon>Gastropoda</taxon>
        <taxon>Caenogastropoda</taxon>
        <taxon>Sorbeoconcha</taxon>
        <taxon>Cerithioidea</taxon>
        <taxon>Batillariidae</taxon>
        <taxon>Batillaria</taxon>
    </lineage>
</organism>
<dbReference type="EMBL" id="JACVVK020000020">
    <property type="protein sequence ID" value="KAK7503335.1"/>
    <property type="molecule type" value="Genomic_DNA"/>
</dbReference>
<dbReference type="Proteomes" id="UP001519460">
    <property type="component" value="Unassembled WGS sequence"/>
</dbReference>
<name>A0ABD0LUU7_9CAEN</name>
<protein>
    <submittedName>
        <fullName evidence="2">Uncharacterized protein</fullName>
    </submittedName>
</protein>
<feature type="region of interest" description="Disordered" evidence="1">
    <location>
        <begin position="121"/>
        <end position="162"/>
    </location>
</feature>
<evidence type="ECO:0000313" key="3">
    <source>
        <dbReference type="Proteomes" id="UP001519460"/>
    </source>
</evidence>
<gene>
    <name evidence="2" type="ORF">BaRGS_00005256</name>
</gene>
<sequence>FPKLALRSEKRTFMSDPLSKPLAIQMVNGCSLEWCDWPRQTGQSGDVHILPATISGIDSFMISPIIVWPFALQAGSLDRRSPPGLTGSPQNPRYINQRLDRRPRPGSQAALNITYINQRLDRRSPPGLTGSSQNPRYTNQSRQGNATPQRSAPKERSAAVPPKCTSVVRDVAHAFTFGEDFKMWIASTP</sequence>
<dbReference type="AlphaFoldDB" id="A0ABD0LUU7"/>
<accession>A0ABD0LUU7</accession>
<evidence type="ECO:0000313" key="2">
    <source>
        <dbReference type="EMBL" id="KAK7503335.1"/>
    </source>
</evidence>
<evidence type="ECO:0000256" key="1">
    <source>
        <dbReference type="SAM" id="MobiDB-lite"/>
    </source>
</evidence>
<reference evidence="2 3" key="1">
    <citation type="journal article" date="2023" name="Sci. Data">
        <title>Genome assembly of the Korean intertidal mud-creeper Batillaria attramentaria.</title>
        <authorList>
            <person name="Patra A.K."/>
            <person name="Ho P.T."/>
            <person name="Jun S."/>
            <person name="Lee S.J."/>
            <person name="Kim Y."/>
            <person name="Won Y.J."/>
        </authorList>
    </citation>
    <scope>NUCLEOTIDE SEQUENCE [LARGE SCALE GENOMIC DNA]</scope>
    <source>
        <strain evidence="2">Wonlab-2016</strain>
    </source>
</reference>
<feature type="non-terminal residue" evidence="2">
    <location>
        <position position="189"/>
    </location>
</feature>
<feature type="region of interest" description="Disordered" evidence="1">
    <location>
        <begin position="81"/>
        <end position="108"/>
    </location>
</feature>
<keyword evidence="3" id="KW-1185">Reference proteome</keyword>